<dbReference type="Proteomes" id="UP001642720">
    <property type="component" value="Unassembled WGS sequence"/>
</dbReference>
<gene>
    <name evidence="3" type="ORF">CCMA1212_005706</name>
</gene>
<feature type="region of interest" description="Disordered" evidence="1">
    <location>
        <begin position="29"/>
        <end position="54"/>
    </location>
</feature>
<name>A0ABY2H3V9_9HYPO</name>
<dbReference type="RefSeq" id="XP_073558643.1">
    <property type="nucleotide sequence ID" value="XM_073702954.1"/>
</dbReference>
<keyword evidence="2" id="KW-0732">Signal</keyword>
<evidence type="ECO:0000256" key="2">
    <source>
        <dbReference type="SAM" id="SignalP"/>
    </source>
</evidence>
<proteinExistence type="predicted"/>
<protein>
    <recommendedName>
        <fullName evidence="5">Cerato-platanin</fullName>
    </recommendedName>
</protein>
<feature type="region of interest" description="Disordered" evidence="1">
    <location>
        <begin position="238"/>
        <end position="263"/>
    </location>
</feature>
<feature type="chain" id="PRO_5046799663" description="Cerato-platanin" evidence="2">
    <location>
        <begin position="26"/>
        <end position="290"/>
    </location>
</feature>
<evidence type="ECO:0000313" key="4">
    <source>
        <dbReference type="Proteomes" id="UP001642720"/>
    </source>
</evidence>
<accession>A0ABY2H3V9</accession>
<feature type="compositionally biased region" description="Pro residues" evidence="1">
    <location>
        <begin position="242"/>
        <end position="252"/>
    </location>
</feature>
<feature type="compositionally biased region" description="Low complexity" evidence="1">
    <location>
        <begin position="34"/>
        <end position="43"/>
    </location>
</feature>
<evidence type="ECO:0000313" key="3">
    <source>
        <dbReference type="EMBL" id="TFB02442.1"/>
    </source>
</evidence>
<evidence type="ECO:0000256" key="1">
    <source>
        <dbReference type="SAM" id="MobiDB-lite"/>
    </source>
</evidence>
<dbReference type="Gene3D" id="2.40.40.10">
    <property type="entry name" value="RlpA-like domain"/>
    <property type="match status" value="1"/>
</dbReference>
<dbReference type="GeneID" id="300577404"/>
<sequence length="290" mass="31111">MLLNLHSLMATPVAFLPLLATAAIAASIPRDDSSSSSSSSSSSKTVWATPHDSYSSSIGVLGCKVNTNRVAYWPDSVDCNNICVSLQYQDRQVYLLRVDQSQGAHDVSYDAWNYLYTGYSATDKAFAGGPVEMTTQNVDASKCASLLHTKGHKLPLSAANSMNFLSSCLEQENSWVADNYVLYNILDSICTLGQNQVCTLDWPNANQPSCPGTLGVPDALKSQPVWNIQYPSGDKVLAGAPPTVPTGTPVPAPADGGDEENDAHRPMCPDSLSRITILSLLFSISSLMLW</sequence>
<organism evidence="3 4">
    <name type="scientific">Trichoderma ghanense</name>
    <dbReference type="NCBI Taxonomy" id="65468"/>
    <lineage>
        <taxon>Eukaryota</taxon>
        <taxon>Fungi</taxon>
        <taxon>Dikarya</taxon>
        <taxon>Ascomycota</taxon>
        <taxon>Pezizomycotina</taxon>
        <taxon>Sordariomycetes</taxon>
        <taxon>Hypocreomycetidae</taxon>
        <taxon>Hypocreales</taxon>
        <taxon>Hypocreaceae</taxon>
        <taxon>Trichoderma</taxon>
    </lineage>
</organism>
<feature type="signal peptide" evidence="2">
    <location>
        <begin position="1"/>
        <end position="25"/>
    </location>
</feature>
<keyword evidence="4" id="KW-1185">Reference proteome</keyword>
<evidence type="ECO:0008006" key="5">
    <source>
        <dbReference type="Google" id="ProtNLM"/>
    </source>
</evidence>
<dbReference type="InterPro" id="IPR036908">
    <property type="entry name" value="RlpA-like_sf"/>
</dbReference>
<dbReference type="EMBL" id="PPTA01000007">
    <property type="protein sequence ID" value="TFB02442.1"/>
    <property type="molecule type" value="Genomic_DNA"/>
</dbReference>
<dbReference type="PANTHER" id="PTHR38850">
    <property type="entry name" value="CERATO-PLATANIN"/>
    <property type="match status" value="1"/>
</dbReference>
<comment type="caution">
    <text evidence="3">The sequence shown here is derived from an EMBL/GenBank/DDBJ whole genome shotgun (WGS) entry which is preliminary data.</text>
</comment>
<reference evidence="3 4" key="1">
    <citation type="submission" date="2018-01" db="EMBL/GenBank/DDBJ databases">
        <title>Genome characterization of the sugarcane-associated fungus Trichoderma ghanense CCMA-1212 and their application in lignocelulose bioconversion.</title>
        <authorList>
            <person name="Steindorff A.S."/>
            <person name="Mendes T.D."/>
            <person name="Vilela E.S.D."/>
            <person name="Rodrigues D.S."/>
            <person name="Formighieri E.F."/>
            <person name="Melo I.S."/>
            <person name="Favaro L.C.L."/>
        </authorList>
    </citation>
    <scope>NUCLEOTIDE SEQUENCE [LARGE SCALE GENOMIC DNA]</scope>
    <source>
        <strain evidence="3 4">CCMA-1212</strain>
    </source>
</reference>
<dbReference type="PANTHER" id="PTHR38850:SF2">
    <property type="entry name" value="CERATO-PLATANIN"/>
    <property type="match status" value="1"/>
</dbReference>